<reference key="2">
    <citation type="submission" date="2011-03" db="EMBL/GenBank/DDBJ databases">
        <title>Complete Genome Sequence of a beneficial plant roots-associated bacterium Pseudomonas brassicacearum.</title>
        <authorList>
            <person name="Ortet P."/>
            <person name="Barakat M."/>
            <person name="Lalaouna D."/>
            <person name="Fochesato S."/>
            <person name="Barbe V."/>
            <person name="Santaella C."/>
            <person name="Heulin T."/>
            <person name="Achouak W."/>
        </authorList>
    </citation>
    <scope>NUCLEOTIDE SEQUENCE</scope>
    <source>
        <strain>NFM421</strain>
    </source>
</reference>
<reference evidence="1 2" key="1">
    <citation type="journal article" date="2011" name="J. Bacteriol.">
        <title>Complete genome sequence of a beneficial plant root-associated bacterium, Pseudomonas brassicacearum.</title>
        <authorList>
            <person name="Ortet P."/>
            <person name="Barakat M."/>
            <person name="Lalaouna D."/>
            <person name="Fochesato S."/>
            <person name="Barbe V."/>
            <person name="Vacherie B."/>
            <person name="Santaella C."/>
            <person name="Heulin T."/>
            <person name="Achouak W."/>
        </authorList>
    </citation>
    <scope>NUCLEOTIDE SEQUENCE [LARGE SCALE GENOMIC DNA]</scope>
    <source>
        <strain evidence="1 2">NFM421</strain>
    </source>
</reference>
<evidence type="ECO:0000313" key="1">
    <source>
        <dbReference type="EMBL" id="AEA72121.1"/>
    </source>
</evidence>
<accession>F2K744</accession>
<dbReference type="HOGENOM" id="CLU_888155_0_0_6"/>
<dbReference type="KEGG" id="pba:PSEBR_a5586"/>
<name>F2K744_PSEBN</name>
<dbReference type="EMBL" id="CP002585">
    <property type="protein sequence ID" value="AEA72121.1"/>
    <property type="molecule type" value="Genomic_DNA"/>
</dbReference>
<dbReference type="AlphaFoldDB" id="F2K744"/>
<proteinExistence type="predicted"/>
<gene>
    <name evidence="1" type="ORF">PSEBR_a5586</name>
</gene>
<sequence length="313" mass="36433">MDRDDLAQVKLRFERETGRVIDDDSELMEQYIYYDRAESTRDLLIASLERFPDLLRRANLLLRSAVISSNLDGMLPVNVVARWLRNPALSERRLRVISEYADTRYKEVVRHGDIDIHWMRLFDDSNLQNIVTHQRVLTAFWDYLERPPVKAGEVDQAPVIRLFSAPGQLPSNTRVNILFNTPNLWSSLQRLPRHHAVQIWDDLTGSQFSDSVIQFTLERPGVLRSALDFVLALRGNLRANRIVRELFSVAQSRAQQYLNNFDFPVNRLGHSLLDFVTYLESHMAVPDWAWQYLKRGVTPESLKTFGEMKPKPE</sequence>
<protein>
    <submittedName>
        <fullName evidence="1">Uncharacterized protein</fullName>
    </submittedName>
</protein>
<evidence type="ECO:0000313" key="2">
    <source>
        <dbReference type="Proteomes" id="UP000006692"/>
    </source>
</evidence>
<organism evidence="1 2">
    <name type="scientific">Pseudomonas brassicacearum (strain NFM421)</name>
    <dbReference type="NCBI Taxonomy" id="994484"/>
    <lineage>
        <taxon>Bacteria</taxon>
        <taxon>Pseudomonadati</taxon>
        <taxon>Pseudomonadota</taxon>
        <taxon>Gammaproteobacteria</taxon>
        <taxon>Pseudomonadales</taxon>
        <taxon>Pseudomonadaceae</taxon>
        <taxon>Pseudomonas</taxon>
    </lineage>
</organism>
<dbReference type="RefSeq" id="WP_013694593.1">
    <property type="nucleotide sequence ID" value="NC_015379.1"/>
</dbReference>
<dbReference type="STRING" id="994484.PSEBR_a5586"/>
<dbReference type="Proteomes" id="UP000006692">
    <property type="component" value="Chromosome"/>
</dbReference>